<keyword evidence="2" id="KW-1185">Reference proteome</keyword>
<accession>A0AA36IMU2</accession>
<comment type="caution">
    <text evidence="1">The sequence shown here is derived from an EMBL/GenBank/DDBJ whole genome shotgun (WGS) entry which is preliminary data.</text>
</comment>
<evidence type="ECO:0000313" key="2">
    <source>
        <dbReference type="Proteomes" id="UP001178507"/>
    </source>
</evidence>
<dbReference type="EMBL" id="CAUJNA010001891">
    <property type="protein sequence ID" value="CAJ1389592.1"/>
    <property type="molecule type" value="Genomic_DNA"/>
</dbReference>
<sequence length="206" mass="22389">MMARLGGPADARLRARELLEGSLTSLKALGLVEFRHQVPMSGKLAGSECPLRAVGEKTGCYLVLEGSSLVILGPSLAVCKGAAKMVDKFLASPCEKLSEALEAFQPAKTGATRPFLRPAGPEVERIVEIRNLNRNRLLCCQGALIKRVQEVCKVRQITVLDNSEHPEVPKETSCLCASAARRRPSRTARVLFGSWHRTTTRPSATK</sequence>
<gene>
    <name evidence="1" type="ORF">EVOR1521_LOCUS15178</name>
</gene>
<evidence type="ECO:0000313" key="1">
    <source>
        <dbReference type="EMBL" id="CAJ1389592.1"/>
    </source>
</evidence>
<name>A0AA36IMU2_9DINO</name>
<protein>
    <submittedName>
        <fullName evidence="1">Uncharacterized protein</fullName>
    </submittedName>
</protein>
<organism evidence="1 2">
    <name type="scientific">Effrenium voratum</name>
    <dbReference type="NCBI Taxonomy" id="2562239"/>
    <lineage>
        <taxon>Eukaryota</taxon>
        <taxon>Sar</taxon>
        <taxon>Alveolata</taxon>
        <taxon>Dinophyceae</taxon>
        <taxon>Suessiales</taxon>
        <taxon>Symbiodiniaceae</taxon>
        <taxon>Effrenium</taxon>
    </lineage>
</organism>
<reference evidence="1" key="1">
    <citation type="submission" date="2023-08" db="EMBL/GenBank/DDBJ databases">
        <authorList>
            <person name="Chen Y."/>
            <person name="Shah S."/>
            <person name="Dougan E. K."/>
            <person name="Thang M."/>
            <person name="Chan C."/>
        </authorList>
    </citation>
    <scope>NUCLEOTIDE SEQUENCE</scope>
</reference>
<dbReference type="Proteomes" id="UP001178507">
    <property type="component" value="Unassembled WGS sequence"/>
</dbReference>
<dbReference type="AlphaFoldDB" id="A0AA36IMU2"/>
<proteinExistence type="predicted"/>